<dbReference type="PANTHER" id="PTHR15503">
    <property type="entry name" value="LDOC1 RELATED"/>
    <property type="match status" value="1"/>
</dbReference>
<dbReference type="PANTHER" id="PTHR15503:SF22">
    <property type="entry name" value="TRANSPOSON TY3-I GAG POLYPROTEIN"/>
    <property type="match status" value="1"/>
</dbReference>
<reference evidence="2" key="1">
    <citation type="journal article" date="2019" name="Sci. Rep.">
        <title>Draft genome of Tanacetum cinerariifolium, the natural source of mosquito coil.</title>
        <authorList>
            <person name="Yamashiro T."/>
            <person name="Shiraishi A."/>
            <person name="Satake H."/>
            <person name="Nakayama K."/>
        </authorList>
    </citation>
    <scope>NUCLEOTIDE SEQUENCE</scope>
</reference>
<dbReference type="Gene3D" id="2.40.70.10">
    <property type="entry name" value="Acid Proteases"/>
    <property type="match status" value="1"/>
</dbReference>
<dbReference type="Pfam" id="PF03732">
    <property type="entry name" value="Retrotrans_gag"/>
    <property type="match status" value="1"/>
</dbReference>
<accession>A0A699HM57</accession>
<dbReference type="InterPro" id="IPR005162">
    <property type="entry name" value="Retrotrans_gag_dom"/>
</dbReference>
<gene>
    <name evidence="2" type="ORF">Tci_419104</name>
</gene>
<dbReference type="InterPro" id="IPR032567">
    <property type="entry name" value="RTL1-rel"/>
</dbReference>
<dbReference type="AlphaFoldDB" id="A0A699HM57"/>
<dbReference type="Pfam" id="PF08284">
    <property type="entry name" value="RVP_2"/>
    <property type="match status" value="1"/>
</dbReference>
<dbReference type="SUPFAM" id="SSF50630">
    <property type="entry name" value="Acid proteases"/>
    <property type="match status" value="1"/>
</dbReference>
<comment type="caution">
    <text evidence="2">The sequence shown here is derived from an EMBL/GenBank/DDBJ whole genome shotgun (WGS) entry which is preliminary data.</text>
</comment>
<protein>
    <recommendedName>
        <fullName evidence="1">Retrotransposon gag domain-containing protein</fullName>
    </recommendedName>
</protein>
<name>A0A699HM57_TANCI</name>
<sequence>MVNTRTNVPVLDETLRATVLQVIQEANVLVNAALTTLQTNMNTLTERIEALMFFQTFATGELTRLRNESNSIFFIDNVQENQKIRLVSMHLYDKALEWHKQFLKTQGENVLWIDHKKEKLARFSSVFEDPMVELKNFKQEGAVQVYQEQLEVLLNRLDLTESYAVSLFIGGFKSEISMPVRMFKPNTLKDTFCLARMQEATLALTKTKHVSQYVGARTSNHSYANRYVAPSANVNKPELEEKRAKGLCFYCDQKYAPGHKCPRQLYSLEVFVDDIDEVEETMRVRGYVGKQPLHILIDCGSTHNFLDVSTAKKLPCQLTPTIPLRVDVANGSKMVSSFECKKFKWALQGNEYEADCMLIPFGGCDMVLGIQWLATLGDITTISKT</sequence>
<evidence type="ECO:0000259" key="1">
    <source>
        <dbReference type="Pfam" id="PF03732"/>
    </source>
</evidence>
<organism evidence="2">
    <name type="scientific">Tanacetum cinerariifolium</name>
    <name type="common">Dalmatian daisy</name>
    <name type="synonym">Chrysanthemum cinerariifolium</name>
    <dbReference type="NCBI Taxonomy" id="118510"/>
    <lineage>
        <taxon>Eukaryota</taxon>
        <taxon>Viridiplantae</taxon>
        <taxon>Streptophyta</taxon>
        <taxon>Embryophyta</taxon>
        <taxon>Tracheophyta</taxon>
        <taxon>Spermatophyta</taxon>
        <taxon>Magnoliopsida</taxon>
        <taxon>eudicotyledons</taxon>
        <taxon>Gunneridae</taxon>
        <taxon>Pentapetalae</taxon>
        <taxon>asterids</taxon>
        <taxon>campanulids</taxon>
        <taxon>Asterales</taxon>
        <taxon>Asteraceae</taxon>
        <taxon>Asteroideae</taxon>
        <taxon>Anthemideae</taxon>
        <taxon>Anthemidinae</taxon>
        <taxon>Tanacetum</taxon>
    </lineage>
</organism>
<feature type="domain" description="Retrotransposon gag" evidence="1">
    <location>
        <begin position="85"/>
        <end position="172"/>
    </location>
</feature>
<evidence type="ECO:0000313" key="2">
    <source>
        <dbReference type="EMBL" id="GEY47130.1"/>
    </source>
</evidence>
<dbReference type="EMBL" id="BKCJ010181364">
    <property type="protein sequence ID" value="GEY47130.1"/>
    <property type="molecule type" value="Genomic_DNA"/>
</dbReference>
<dbReference type="CDD" id="cd00303">
    <property type="entry name" value="retropepsin_like"/>
    <property type="match status" value="1"/>
</dbReference>
<dbReference type="InterPro" id="IPR021109">
    <property type="entry name" value="Peptidase_aspartic_dom_sf"/>
</dbReference>
<proteinExistence type="predicted"/>